<dbReference type="InterPro" id="IPR029062">
    <property type="entry name" value="Class_I_gatase-like"/>
</dbReference>
<dbReference type="PANTHER" id="PTHR43418">
    <property type="entry name" value="MULTIFUNCTIONAL TRYPTOPHAN BIOSYNTHESIS PROTEIN-RELATED"/>
    <property type="match status" value="1"/>
</dbReference>
<dbReference type="Gene3D" id="3.40.50.880">
    <property type="match status" value="1"/>
</dbReference>
<dbReference type="RefSeq" id="WP_048672187.1">
    <property type="nucleotide sequence ID" value="NZ_CBTJ020000033.1"/>
</dbReference>
<dbReference type="Proteomes" id="UP000035760">
    <property type="component" value="Unassembled WGS sequence"/>
</dbReference>
<dbReference type="GO" id="GO:0000162">
    <property type="term" value="P:L-tryptophan biosynthetic process"/>
    <property type="evidence" value="ECO:0007669"/>
    <property type="project" value="TreeGrafter"/>
</dbReference>
<organism evidence="3 4">
    <name type="scientific">Candidatus Competibacter denitrificans Run_A_D11</name>
    <dbReference type="NCBI Taxonomy" id="1400863"/>
    <lineage>
        <taxon>Bacteria</taxon>
        <taxon>Pseudomonadati</taxon>
        <taxon>Pseudomonadota</taxon>
        <taxon>Gammaproteobacteria</taxon>
        <taxon>Candidatus Competibacteraceae</taxon>
        <taxon>Candidatus Competibacter</taxon>
    </lineage>
</organism>
<accession>W6M3M0</accession>
<dbReference type="EMBL" id="CBTJ020000033">
    <property type="protein sequence ID" value="CDI02232.1"/>
    <property type="molecule type" value="Genomic_DNA"/>
</dbReference>
<dbReference type="FunFam" id="3.40.50.880:FF:000003">
    <property type="entry name" value="Anthranilate synthase component II"/>
    <property type="match status" value="1"/>
</dbReference>
<keyword evidence="3" id="KW-0456">Lyase</keyword>
<dbReference type="AlphaFoldDB" id="W6M3M0"/>
<evidence type="ECO:0000259" key="2">
    <source>
        <dbReference type="Pfam" id="PF00117"/>
    </source>
</evidence>
<dbReference type="PRINTS" id="PR00096">
    <property type="entry name" value="GATASE"/>
</dbReference>
<evidence type="ECO:0000313" key="3">
    <source>
        <dbReference type="EMBL" id="CDI02232.1"/>
    </source>
</evidence>
<gene>
    <name evidence="3" type="primary">pabA</name>
    <name evidence="3" type="ORF">BN873_270028</name>
</gene>
<protein>
    <submittedName>
        <fullName evidence="3">Aminodeoxychorismate synthase subunit II,component of p-aminobenzoate synthase multienzyme complex</fullName>
        <ecNumber evidence="3">4.1.3.-</ecNumber>
    </submittedName>
</protein>
<dbReference type="InterPro" id="IPR050472">
    <property type="entry name" value="Anth_synth/Amidotransfase"/>
</dbReference>
<dbReference type="STRING" id="1400863.BN873_270028"/>
<reference evidence="3" key="2">
    <citation type="submission" date="2014-03" db="EMBL/GenBank/DDBJ databases">
        <title>Candidatus Competibacter-lineage genomes retrieved from metagenomes reveal functional metabolic diversity.</title>
        <authorList>
            <person name="McIlroy S.J."/>
            <person name="Albertsen M."/>
            <person name="Andresen E.K."/>
            <person name="Saunders A.M."/>
            <person name="Kristiansen R."/>
            <person name="Stokholm-Bjerregaard M."/>
            <person name="Nielsen K.L."/>
            <person name="Nielsen P.H."/>
        </authorList>
    </citation>
    <scope>NUCLEOTIDE SEQUENCE</scope>
    <source>
        <strain evidence="3">Run_A_D11</strain>
    </source>
</reference>
<evidence type="ECO:0000313" key="4">
    <source>
        <dbReference type="Proteomes" id="UP000035760"/>
    </source>
</evidence>
<dbReference type="InterPro" id="IPR006221">
    <property type="entry name" value="TrpG/PapA_dom"/>
</dbReference>
<keyword evidence="4" id="KW-1185">Reference proteome</keyword>
<dbReference type="GO" id="GO:0005829">
    <property type="term" value="C:cytosol"/>
    <property type="evidence" value="ECO:0007669"/>
    <property type="project" value="TreeGrafter"/>
</dbReference>
<dbReference type="Pfam" id="PF00117">
    <property type="entry name" value="GATase"/>
    <property type="match status" value="1"/>
</dbReference>
<comment type="caution">
    <text evidence="3">The sequence shown here is derived from an EMBL/GenBank/DDBJ whole genome shotgun (WGS) entry which is preliminary data.</text>
</comment>
<sequence>MLLMIDNYDSFTYNLVQYLGELGEEVKVYRNDQITPDEIADLNPERIVLSPGPCTPNQAGVSLATIDAFAGKIPIFGVCLGHQSIGQAFGGHIVRAGEVMHGKTSAVYHQGQGVFADLPNPLTVVRYHSLVIEKTTVPDCLEITAWTQTGDGALDEIMGVRHKTLPVEGVQFHPESILSEHGHALLQNFLNQRH</sequence>
<keyword evidence="1" id="KW-0315">Glutamine amidotransferase</keyword>
<dbReference type="OrthoDB" id="9786812at2"/>
<evidence type="ECO:0000256" key="1">
    <source>
        <dbReference type="ARBA" id="ARBA00022962"/>
    </source>
</evidence>
<dbReference type="PRINTS" id="PR00097">
    <property type="entry name" value="ANTSNTHASEII"/>
</dbReference>
<dbReference type="GO" id="GO:0004049">
    <property type="term" value="F:anthranilate synthase activity"/>
    <property type="evidence" value="ECO:0007669"/>
    <property type="project" value="TreeGrafter"/>
</dbReference>
<proteinExistence type="predicted"/>
<dbReference type="NCBIfam" id="TIGR00566">
    <property type="entry name" value="trpG_papA"/>
    <property type="match status" value="1"/>
</dbReference>
<dbReference type="PROSITE" id="PS51273">
    <property type="entry name" value="GATASE_TYPE_1"/>
    <property type="match status" value="1"/>
</dbReference>
<name>W6M3M0_9GAMM</name>
<feature type="domain" description="Glutamine amidotransferase" evidence="2">
    <location>
        <begin position="3"/>
        <end position="191"/>
    </location>
</feature>
<dbReference type="CDD" id="cd01743">
    <property type="entry name" value="GATase1_Anthranilate_Synthase"/>
    <property type="match status" value="1"/>
</dbReference>
<dbReference type="SUPFAM" id="SSF52317">
    <property type="entry name" value="Class I glutamine amidotransferase-like"/>
    <property type="match status" value="1"/>
</dbReference>
<dbReference type="PRINTS" id="PR00099">
    <property type="entry name" value="CPSGATASE"/>
</dbReference>
<dbReference type="PANTHER" id="PTHR43418:SF4">
    <property type="entry name" value="MULTIFUNCTIONAL TRYPTOPHAN BIOSYNTHESIS PROTEIN"/>
    <property type="match status" value="1"/>
</dbReference>
<dbReference type="InterPro" id="IPR017926">
    <property type="entry name" value="GATASE"/>
</dbReference>
<dbReference type="EC" id="4.1.3.-" evidence="3"/>
<reference evidence="3" key="1">
    <citation type="submission" date="2013-07" db="EMBL/GenBank/DDBJ databases">
        <authorList>
            <person name="McIlroy S."/>
        </authorList>
    </citation>
    <scope>NUCLEOTIDE SEQUENCE [LARGE SCALE GENOMIC DNA]</scope>
    <source>
        <strain evidence="3">Run_A_D11</strain>
    </source>
</reference>